<protein>
    <submittedName>
        <fullName evidence="2">DUF4112 domain-containing protein</fullName>
    </submittedName>
</protein>
<dbReference type="RefSeq" id="WP_311659214.1">
    <property type="nucleotide sequence ID" value="NZ_JAVRHY010000009.1"/>
</dbReference>
<dbReference type="EMBL" id="JAVRHY010000009">
    <property type="protein sequence ID" value="MDT0618942.1"/>
    <property type="molecule type" value="Genomic_DNA"/>
</dbReference>
<gene>
    <name evidence="2" type="ORF">RM531_10690</name>
</gene>
<dbReference type="Proteomes" id="UP001259982">
    <property type="component" value="Unassembled WGS sequence"/>
</dbReference>
<keyword evidence="1" id="KW-0812">Transmembrane</keyword>
<sequence>MARAYQDRPEDRSDSHLSERRQRSLARVRRLARWLDSSVYVPFLRTRVGLDAAIGLLPVVGDFAGVVLSALSVGEAVRLRAPRPVVGRMLRNLGIDFVIGLVPVVGDLADIYWKATTRNLRELENWLDQPPERPRARWPQAVMLGGGVLLAAGLSWWLVDATL</sequence>
<keyword evidence="1" id="KW-1133">Transmembrane helix</keyword>
<feature type="transmembrane region" description="Helical" evidence="1">
    <location>
        <begin position="141"/>
        <end position="159"/>
    </location>
</feature>
<dbReference type="PANTHER" id="PTHR35519">
    <property type="entry name" value="MEMBRANE PROTEINS"/>
    <property type="match status" value="1"/>
</dbReference>
<proteinExistence type="predicted"/>
<keyword evidence="1" id="KW-0472">Membrane</keyword>
<organism evidence="2 3">
    <name type="scientific">Spectribacter acetivorans</name>
    <dbReference type="NCBI Taxonomy" id="3075603"/>
    <lineage>
        <taxon>Bacteria</taxon>
        <taxon>Pseudomonadati</taxon>
        <taxon>Pseudomonadota</taxon>
        <taxon>Gammaproteobacteria</taxon>
        <taxon>Salinisphaerales</taxon>
        <taxon>Salinisphaeraceae</taxon>
        <taxon>Spectribacter</taxon>
    </lineage>
</organism>
<reference evidence="2 3" key="1">
    <citation type="submission" date="2023-09" db="EMBL/GenBank/DDBJ databases">
        <authorList>
            <person name="Rey-Velasco X."/>
        </authorList>
    </citation>
    <scope>NUCLEOTIDE SEQUENCE [LARGE SCALE GENOMIC DNA]</scope>
    <source>
        <strain evidence="2 3">P385</strain>
    </source>
</reference>
<name>A0ABU3B8Z1_9GAMM</name>
<evidence type="ECO:0000313" key="3">
    <source>
        <dbReference type="Proteomes" id="UP001259982"/>
    </source>
</evidence>
<keyword evidence="3" id="KW-1185">Reference proteome</keyword>
<evidence type="ECO:0000313" key="2">
    <source>
        <dbReference type="EMBL" id="MDT0618942.1"/>
    </source>
</evidence>
<dbReference type="PANTHER" id="PTHR35519:SF2">
    <property type="entry name" value="PH DOMAIN PROTEIN"/>
    <property type="match status" value="1"/>
</dbReference>
<dbReference type="InterPro" id="IPR025187">
    <property type="entry name" value="DUF4112"/>
</dbReference>
<accession>A0ABU3B8Z1</accession>
<evidence type="ECO:0000256" key="1">
    <source>
        <dbReference type="SAM" id="Phobius"/>
    </source>
</evidence>
<comment type="caution">
    <text evidence="2">The sequence shown here is derived from an EMBL/GenBank/DDBJ whole genome shotgun (WGS) entry which is preliminary data.</text>
</comment>
<dbReference type="Pfam" id="PF13430">
    <property type="entry name" value="DUF4112"/>
    <property type="match status" value="1"/>
</dbReference>